<evidence type="ECO:0000313" key="2">
    <source>
        <dbReference type="Proteomes" id="UP001595793"/>
    </source>
</evidence>
<name>A0ABV8H279_9FLAO</name>
<comment type="caution">
    <text evidence="1">The sequence shown here is derived from an EMBL/GenBank/DDBJ whole genome shotgun (WGS) entry which is preliminary data.</text>
</comment>
<organism evidence="1 2">
    <name type="scientific">Zunongwangia endophytica</name>
    <dbReference type="NCBI Taxonomy" id="1808945"/>
    <lineage>
        <taxon>Bacteria</taxon>
        <taxon>Pseudomonadati</taxon>
        <taxon>Bacteroidota</taxon>
        <taxon>Flavobacteriia</taxon>
        <taxon>Flavobacteriales</taxon>
        <taxon>Flavobacteriaceae</taxon>
        <taxon>Zunongwangia</taxon>
    </lineage>
</organism>
<evidence type="ECO:0008006" key="3">
    <source>
        <dbReference type="Google" id="ProtNLM"/>
    </source>
</evidence>
<keyword evidence="2" id="KW-1185">Reference proteome</keyword>
<accession>A0ABV8H279</accession>
<dbReference type="Proteomes" id="UP001595793">
    <property type="component" value="Unassembled WGS sequence"/>
</dbReference>
<protein>
    <recommendedName>
        <fullName evidence="3">C1q domain-containing protein</fullName>
    </recommendedName>
</protein>
<reference evidence="2" key="1">
    <citation type="journal article" date="2019" name="Int. J. Syst. Evol. Microbiol.">
        <title>The Global Catalogue of Microorganisms (GCM) 10K type strain sequencing project: providing services to taxonomists for standard genome sequencing and annotation.</title>
        <authorList>
            <consortium name="The Broad Institute Genomics Platform"/>
            <consortium name="The Broad Institute Genome Sequencing Center for Infectious Disease"/>
            <person name="Wu L."/>
            <person name="Ma J."/>
        </authorList>
    </citation>
    <scope>NUCLEOTIDE SEQUENCE [LARGE SCALE GENOMIC DNA]</scope>
    <source>
        <strain evidence="2">CECT 9128</strain>
    </source>
</reference>
<gene>
    <name evidence="1" type="ORF">ACFOS1_01125</name>
</gene>
<proteinExistence type="predicted"/>
<dbReference type="InterPro" id="IPR008983">
    <property type="entry name" value="Tumour_necrosis_fac-like_dom"/>
</dbReference>
<dbReference type="Gene3D" id="2.60.120.40">
    <property type="match status" value="1"/>
</dbReference>
<dbReference type="RefSeq" id="WP_290232671.1">
    <property type="nucleotide sequence ID" value="NZ_JAUFPZ010000002.1"/>
</dbReference>
<sequence>MRHFYFIILLLVNLPLLAQVGIGTEDPVATLDINGNLIIRSVDTISSGKSNISILVIDNSLKGNSEVKQIPITEFREESTSSAYSAVNDGNWSLLQLNILNRKWSKIDLTGEDDTKLGNQSLLKNGVYTAPKSGIYRIHFVIHLESGIELSVLGGKRLAVLKNNSVWEEKYFDAINVGIGSDLLGLNSIAQVPLTSTSIDTLIELEKGDKVQFVMSSALLNIGLLSDSKIALQAYKIAH</sequence>
<dbReference type="EMBL" id="JBHSAS010000002">
    <property type="protein sequence ID" value="MFC4025995.1"/>
    <property type="molecule type" value="Genomic_DNA"/>
</dbReference>
<evidence type="ECO:0000313" key="1">
    <source>
        <dbReference type="EMBL" id="MFC4025995.1"/>
    </source>
</evidence>